<keyword evidence="3" id="KW-1185">Reference proteome</keyword>
<dbReference type="Pfam" id="PF04337">
    <property type="entry name" value="DUF480"/>
    <property type="match status" value="1"/>
</dbReference>
<accession>A0AA37RW60</accession>
<dbReference type="Proteomes" id="UP001161422">
    <property type="component" value="Unassembled WGS sequence"/>
</dbReference>
<dbReference type="SUPFAM" id="SSF46785">
    <property type="entry name" value="Winged helix' DNA-binding domain"/>
    <property type="match status" value="2"/>
</dbReference>
<dbReference type="Gene3D" id="1.10.10.10">
    <property type="entry name" value="Winged helix-like DNA-binding domain superfamily/Winged helix DNA-binding domain"/>
    <property type="match status" value="2"/>
</dbReference>
<reference evidence="2" key="1">
    <citation type="journal article" date="2014" name="Int. J. Syst. Evol. Microbiol.">
        <title>Complete genome sequence of Corynebacterium casei LMG S-19264T (=DSM 44701T), isolated from a smear-ripened cheese.</title>
        <authorList>
            <consortium name="US DOE Joint Genome Institute (JGI-PGF)"/>
            <person name="Walter F."/>
            <person name="Albersmeier A."/>
            <person name="Kalinowski J."/>
            <person name="Ruckert C."/>
        </authorList>
    </citation>
    <scope>NUCLEOTIDE SEQUENCE</scope>
    <source>
        <strain evidence="2">NBRC 101628</strain>
    </source>
</reference>
<dbReference type="InterPro" id="IPR036390">
    <property type="entry name" value="WH_DNA-bd_sf"/>
</dbReference>
<evidence type="ECO:0000256" key="1">
    <source>
        <dbReference type="HAMAP-Rule" id="MF_01584"/>
    </source>
</evidence>
<dbReference type="PANTHER" id="PTHR38768:SF1">
    <property type="entry name" value="UPF0502 PROTEIN YCEH"/>
    <property type="match status" value="1"/>
</dbReference>
<dbReference type="HAMAP" id="MF_01584">
    <property type="entry name" value="UPF0502"/>
    <property type="match status" value="1"/>
</dbReference>
<dbReference type="AlphaFoldDB" id="A0AA37RW60"/>
<dbReference type="PANTHER" id="PTHR38768">
    <property type="entry name" value="UPF0502 PROTEIN YCEH"/>
    <property type="match status" value="1"/>
</dbReference>
<gene>
    <name evidence="2" type="ORF">GCM10007895_17860</name>
</gene>
<organism evidence="2 3">
    <name type="scientific">Paraferrimonas sedimenticola</name>
    <dbReference type="NCBI Taxonomy" id="375674"/>
    <lineage>
        <taxon>Bacteria</taxon>
        <taxon>Pseudomonadati</taxon>
        <taxon>Pseudomonadota</taxon>
        <taxon>Gammaproteobacteria</taxon>
        <taxon>Alteromonadales</taxon>
        <taxon>Ferrimonadaceae</taxon>
        <taxon>Paraferrimonas</taxon>
    </lineage>
</organism>
<comment type="similarity">
    <text evidence="1">Belongs to the UPF0502 family.</text>
</comment>
<protein>
    <submittedName>
        <fullName evidence="2">UPF0502 protein</fullName>
    </submittedName>
</protein>
<reference evidence="2" key="2">
    <citation type="submission" date="2023-01" db="EMBL/GenBank/DDBJ databases">
        <title>Draft genome sequence of Paraferrimonas sedimenticola strain NBRC 101628.</title>
        <authorList>
            <person name="Sun Q."/>
            <person name="Mori K."/>
        </authorList>
    </citation>
    <scope>NUCLEOTIDE SEQUENCE</scope>
    <source>
        <strain evidence="2">NBRC 101628</strain>
    </source>
</reference>
<evidence type="ECO:0000313" key="3">
    <source>
        <dbReference type="Proteomes" id="UP001161422"/>
    </source>
</evidence>
<comment type="caution">
    <text evidence="2">The sequence shown here is derived from an EMBL/GenBank/DDBJ whole genome shotgun (WGS) entry which is preliminary data.</text>
</comment>
<sequence length="214" mass="23532">MHMNYTQEQTRVIGCLIEKSITTPDQYPLSLNALTNACNQKSNRDPVMALSEGDVQSAVDELSKLRVVSDVSSFGSRVSKYQHRFCNTEFGDLQLSEGELAIVCLMFLRGPQTPGELRTRSNRLAKFADVSEVEAALSDMAERSPALVVKLPREAGKRESRYAHCFSGEIDLDAIASSAPAPSASAPSVEWIDRIEALEARVAELERQLGVNQD</sequence>
<proteinExistence type="inferred from homology"/>
<dbReference type="InterPro" id="IPR036388">
    <property type="entry name" value="WH-like_DNA-bd_sf"/>
</dbReference>
<evidence type="ECO:0000313" key="2">
    <source>
        <dbReference type="EMBL" id="GLP96480.1"/>
    </source>
</evidence>
<name>A0AA37RW60_9GAMM</name>
<dbReference type="EMBL" id="BSNC01000004">
    <property type="protein sequence ID" value="GLP96480.1"/>
    <property type="molecule type" value="Genomic_DNA"/>
</dbReference>
<dbReference type="InterPro" id="IPR007432">
    <property type="entry name" value="DUF480"/>
</dbReference>